<proteinExistence type="predicted"/>
<dbReference type="GO" id="GO:0004309">
    <property type="term" value="F:exopolyphosphatase activity"/>
    <property type="evidence" value="ECO:0007669"/>
    <property type="project" value="UniProtKB-EC"/>
</dbReference>
<feature type="compositionally biased region" description="Basic residues" evidence="1">
    <location>
        <begin position="279"/>
        <end position="293"/>
    </location>
</feature>
<feature type="compositionally biased region" description="Basic and acidic residues" evidence="1">
    <location>
        <begin position="119"/>
        <end position="131"/>
    </location>
</feature>
<feature type="non-terminal residue" evidence="2">
    <location>
        <position position="350"/>
    </location>
</feature>
<sequence length="350" mass="35872">DAAAQPSQGRRPRRAATVSAEGGGRGRGLQRHPLSGGRVHLAHRVSRAGRNPRAGAAGPRGVPFGPAGPRGHAGRGGSDRELPQADGRPGDRPLPRRGHQRHPRKPQRRRVRGPGAARGGDRPGGDHRDGRGAPGLRGHPRAGAVRKEEVAAGGFGGRQRRGVAGGRHGHPVERVSHAGLGAAAGRALGLQRRPGAVSAAAGRVHGVAAHSPDRPEVEAGRPDRHGRKHRGARQAAGHRAGARADGGHPDERPSRRRGHALAALVPAARGPAGIEGRPGGRHRSRGHGVRARRVAGGGGGDHRSRRGAQGRRAGGPGGRPDHPPGARRPQGAGGGGGRGGARRALPVRRE</sequence>
<evidence type="ECO:0000256" key="1">
    <source>
        <dbReference type="SAM" id="MobiDB-lite"/>
    </source>
</evidence>
<evidence type="ECO:0000313" key="2">
    <source>
        <dbReference type="EMBL" id="CAA9373066.1"/>
    </source>
</evidence>
<feature type="compositionally biased region" description="Low complexity" evidence="1">
    <location>
        <begin position="199"/>
        <end position="210"/>
    </location>
</feature>
<dbReference type="EMBL" id="CADCTV010001003">
    <property type="protein sequence ID" value="CAA9373066.1"/>
    <property type="molecule type" value="Genomic_DNA"/>
</dbReference>
<organism evidence="2">
    <name type="scientific">uncultured Gemmatimonadota bacterium</name>
    <dbReference type="NCBI Taxonomy" id="203437"/>
    <lineage>
        <taxon>Bacteria</taxon>
        <taxon>Pseudomonadati</taxon>
        <taxon>Gemmatimonadota</taxon>
        <taxon>environmental samples</taxon>
    </lineage>
</organism>
<dbReference type="EC" id="3.6.1.11" evidence="2"/>
<dbReference type="AlphaFoldDB" id="A0A6J4N2F9"/>
<feature type="non-terminal residue" evidence="2">
    <location>
        <position position="1"/>
    </location>
</feature>
<feature type="compositionally biased region" description="Basic and acidic residues" evidence="1">
    <location>
        <begin position="77"/>
        <end position="94"/>
    </location>
</feature>
<feature type="compositionally biased region" description="Basic residues" evidence="1">
    <location>
        <begin position="95"/>
        <end position="112"/>
    </location>
</feature>
<feature type="region of interest" description="Disordered" evidence="1">
    <location>
        <begin position="1"/>
        <end position="173"/>
    </location>
</feature>
<feature type="compositionally biased region" description="Basic and acidic residues" evidence="1">
    <location>
        <begin position="211"/>
        <end position="223"/>
    </location>
</feature>
<reference evidence="2" key="1">
    <citation type="submission" date="2020-02" db="EMBL/GenBank/DDBJ databases">
        <authorList>
            <person name="Meier V. D."/>
        </authorList>
    </citation>
    <scope>NUCLEOTIDE SEQUENCE</scope>
    <source>
        <strain evidence="2">AVDCRST_MAG89</strain>
    </source>
</reference>
<keyword evidence="2" id="KW-0378">Hydrolase</keyword>
<protein>
    <submittedName>
        <fullName evidence="2">Exopolyphosphatase</fullName>
        <ecNumber evidence="2">3.6.1.11</ecNumber>
    </submittedName>
</protein>
<name>A0A6J4N2F9_9BACT</name>
<gene>
    <name evidence="2" type="ORF">AVDCRST_MAG89-4759</name>
</gene>
<feature type="region of interest" description="Disordered" evidence="1">
    <location>
        <begin position="199"/>
        <end position="350"/>
    </location>
</feature>
<accession>A0A6J4N2F9</accession>
<feature type="compositionally biased region" description="Low complexity" evidence="1">
    <location>
        <begin position="48"/>
        <end position="70"/>
    </location>
</feature>